<dbReference type="InterPro" id="IPR004839">
    <property type="entry name" value="Aminotransferase_I/II_large"/>
</dbReference>
<dbReference type="PROSITE" id="PS50949">
    <property type="entry name" value="HTH_GNTR"/>
    <property type="match status" value="1"/>
</dbReference>
<dbReference type="Proteomes" id="UP000030949">
    <property type="component" value="Unassembled WGS sequence"/>
</dbReference>
<dbReference type="CDD" id="cd07377">
    <property type="entry name" value="WHTH_GntR"/>
    <property type="match status" value="1"/>
</dbReference>
<dbReference type="Gene3D" id="3.40.640.10">
    <property type="entry name" value="Type I PLP-dependent aspartate aminotransferase-like (Major domain)"/>
    <property type="match status" value="1"/>
</dbReference>
<keyword evidence="2" id="KW-0663">Pyridoxal phosphate</keyword>
<dbReference type="InterPro" id="IPR015421">
    <property type="entry name" value="PyrdxlP-dep_Trfase_major"/>
</dbReference>
<organism evidence="7 8">
    <name type="scientific">Pseudomonas frederiksbergensis</name>
    <dbReference type="NCBI Taxonomy" id="104087"/>
    <lineage>
        <taxon>Bacteria</taxon>
        <taxon>Pseudomonadati</taxon>
        <taxon>Pseudomonadota</taxon>
        <taxon>Gammaproteobacteria</taxon>
        <taxon>Pseudomonadales</taxon>
        <taxon>Pseudomonadaceae</taxon>
        <taxon>Pseudomonas</taxon>
    </lineage>
</organism>
<protein>
    <submittedName>
        <fullName evidence="7">DNA-binding protein</fullName>
    </submittedName>
</protein>
<dbReference type="SUPFAM" id="SSF46785">
    <property type="entry name" value="Winged helix' DNA-binding domain"/>
    <property type="match status" value="1"/>
</dbReference>
<dbReference type="RefSeq" id="WP_039588750.1">
    <property type="nucleotide sequence ID" value="NZ_CP142104.1"/>
</dbReference>
<evidence type="ECO:0000256" key="2">
    <source>
        <dbReference type="ARBA" id="ARBA00022898"/>
    </source>
</evidence>
<dbReference type="Gene3D" id="1.10.10.10">
    <property type="entry name" value="Winged helix-like DNA-binding domain superfamily/Winged helix DNA-binding domain"/>
    <property type="match status" value="1"/>
</dbReference>
<dbReference type="PANTHER" id="PTHR46577">
    <property type="entry name" value="HTH-TYPE TRANSCRIPTIONAL REGULATORY PROTEIN GABR"/>
    <property type="match status" value="1"/>
</dbReference>
<feature type="domain" description="HTH gntR-type" evidence="6">
    <location>
        <begin position="11"/>
        <end position="79"/>
    </location>
</feature>
<dbReference type="SMART" id="SM00345">
    <property type="entry name" value="HTH_GNTR"/>
    <property type="match status" value="1"/>
</dbReference>
<sequence length="477" mass="52604">MELHVVINGRKDLTGQLYRQLRSAIESGRLAAGTQLPPSRLLAEQLGVSRKTVSDTYAQLTYENLLTGIIGKGTYVNARPASVVRKQSHRELAGADVVETWRNMPDLLRHPLPESALRYDFIGGATGKGQFPLDDWRRCTAHALRQIANAKGFYSQPEGLPALRNAIARHIAFSRGVNCQDEDVLVCNGAQQALDLISRVLTRPGSLVAMEDPGYPPARLLFGSHGATVAGVPVDEQGMRVDLIPDGTRLIYVTPSHQFPLGMPMSQPRREALLARAYELGAIIIEDDYDSEFRYEGRPTDSLQSMDERGIVAYVGTFSKTLLPELRLGYTVLPPAILEAVILAKRLTDQHTSTLPQWALAKFIAEGCLLKHIRRCHALYAGRRERILSRMGDDLSPWFEAVPTTAGFHMAVLCKAPMDLPLVIDLAKKAEVGLYSLDGFFNEAPVRPGLILGFGAIELLDIDIALDRLRDILQQVA</sequence>
<evidence type="ECO:0000313" key="7">
    <source>
        <dbReference type="EMBL" id="KHK66768.1"/>
    </source>
</evidence>
<evidence type="ECO:0000256" key="1">
    <source>
        <dbReference type="ARBA" id="ARBA00005384"/>
    </source>
</evidence>
<dbReference type="GO" id="GO:0003677">
    <property type="term" value="F:DNA binding"/>
    <property type="evidence" value="ECO:0007669"/>
    <property type="project" value="UniProtKB-KW"/>
</dbReference>
<proteinExistence type="inferred from homology"/>
<dbReference type="InterPro" id="IPR000524">
    <property type="entry name" value="Tscrpt_reg_HTH_GntR"/>
</dbReference>
<evidence type="ECO:0000259" key="6">
    <source>
        <dbReference type="PROSITE" id="PS50949"/>
    </source>
</evidence>
<dbReference type="CDD" id="cd00609">
    <property type="entry name" value="AAT_like"/>
    <property type="match status" value="1"/>
</dbReference>
<evidence type="ECO:0000313" key="8">
    <source>
        <dbReference type="Proteomes" id="UP000030949"/>
    </source>
</evidence>
<gene>
    <name evidence="7" type="ORF">JZ00_02700</name>
</gene>
<dbReference type="GO" id="GO:0030170">
    <property type="term" value="F:pyridoxal phosphate binding"/>
    <property type="evidence" value="ECO:0007669"/>
    <property type="project" value="InterPro"/>
</dbReference>
<dbReference type="OrthoDB" id="9808770at2"/>
<dbReference type="SUPFAM" id="SSF53383">
    <property type="entry name" value="PLP-dependent transferases"/>
    <property type="match status" value="1"/>
</dbReference>
<dbReference type="InterPro" id="IPR036388">
    <property type="entry name" value="WH-like_DNA-bd_sf"/>
</dbReference>
<name>A0A0B1ZBR3_9PSED</name>
<accession>A0A0B1ZBR3</accession>
<reference evidence="8" key="1">
    <citation type="submission" date="2015-03" db="EMBL/GenBank/DDBJ databases">
        <title>Pseudomonas frederiksbergensis hydrocarbon degrader.</title>
        <authorList>
            <person name="Brown L.M."/>
            <person name="Ruiz O.N."/>
            <person name="Mueller S."/>
            <person name="Gunasekera T.S."/>
        </authorList>
    </citation>
    <scope>NUCLEOTIDE SEQUENCE [LARGE SCALE GENOMIC DNA]</scope>
    <source>
        <strain evidence="8">SI8</strain>
    </source>
</reference>
<evidence type="ECO:0000256" key="5">
    <source>
        <dbReference type="ARBA" id="ARBA00023163"/>
    </source>
</evidence>
<dbReference type="AlphaFoldDB" id="A0A0B1ZBR3"/>
<evidence type="ECO:0000256" key="4">
    <source>
        <dbReference type="ARBA" id="ARBA00023125"/>
    </source>
</evidence>
<dbReference type="InterPro" id="IPR051446">
    <property type="entry name" value="HTH_trans_reg/aminotransferase"/>
</dbReference>
<comment type="similarity">
    <text evidence="1">In the C-terminal section; belongs to the class-I pyridoxal-phosphate-dependent aminotransferase family.</text>
</comment>
<evidence type="ECO:0000256" key="3">
    <source>
        <dbReference type="ARBA" id="ARBA00023015"/>
    </source>
</evidence>
<dbReference type="Pfam" id="PF00392">
    <property type="entry name" value="GntR"/>
    <property type="match status" value="1"/>
</dbReference>
<dbReference type="InterPro" id="IPR015424">
    <property type="entry name" value="PyrdxlP-dep_Trfase"/>
</dbReference>
<keyword evidence="4 7" id="KW-0238">DNA-binding</keyword>
<dbReference type="GO" id="GO:0003700">
    <property type="term" value="F:DNA-binding transcription factor activity"/>
    <property type="evidence" value="ECO:0007669"/>
    <property type="project" value="InterPro"/>
</dbReference>
<comment type="caution">
    <text evidence="7">The sequence shown here is derived from an EMBL/GenBank/DDBJ whole genome shotgun (WGS) entry which is preliminary data.</text>
</comment>
<dbReference type="PANTHER" id="PTHR46577:SF1">
    <property type="entry name" value="HTH-TYPE TRANSCRIPTIONAL REGULATORY PROTEIN GABR"/>
    <property type="match status" value="1"/>
</dbReference>
<dbReference type="InterPro" id="IPR036390">
    <property type="entry name" value="WH_DNA-bd_sf"/>
</dbReference>
<dbReference type="EMBL" id="JQGJ01000001">
    <property type="protein sequence ID" value="KHK66768.1"/>
    <property type="molecule type" value="Genomic_DNA"/>
</dbReference>
<dbReference type="Pfam" id="PF00155">
    <property type="entry name" value="Aminotran_1_2"/>
    <property type="match status" value="1"/>
</dbReference>
<keyword evidence="5" id="KW-0804">Transcription</keyword>
<keyword evidence="3" id="KW-0805">Transcription regulation</keyword>